<dbReference type="SUPFAM" id="SSF54695">
    <property type="entry name" value="POZ domain"/>
    <property type="match status" value="1"/>
</dbReference>
<feature type="domain" description="B30.2/SPRY" evidence="3">
    <location>
        <begin position="320"/>
        <end position="504"/>
    </location>
</feature>
<dbReference type="InterPro" id="IPR051481">
    <property type="entry name" value="BTB-POZ/Galectin-3-binding"/>
</dbReference>
<dbReference type="Proteomes" id="UP000789508">
    <property type="component" value="Unassembled WGS sequence"/>
</dbReference>
<dbReference type="PROSITE" id="PS50097">
    <property type="entry name" value="BTB"/>
    <property type="match status" value="1"/>
</dbReference>
<dbReference type="CDD" id="cd18186">
    <property type="entry name" value="BTB_POZ_ZBTB_KLHL-like"/>
    <property type="match status" value="1"/>
</dbReference>
<gene>
    <name evidence="4" type="ORF">ALEPTO_LOCUS5490</name>
</gene>
<reference evidence="4" key="1">
    <citation type="submission" date="2021-06" db="EMBL/GenBank/DDBJ databases">
        <authorList>
            <person name="Kallberg Y."/>
            <person name="Tangrot J."/>
            <person name="Rosling A."/>
        </authorList>
    </citation>
    <scope>NUCLEOTIDE SEQUENCE</scope>
    <source>
        <strain evidence="4">FL130A</strain>
    </source>
</reference>
<organism evidence="4 5">
    <name type="scientific">Ambispora leptoticha</name>
    <dbReference type="NCBI Taxonomy" id="144679"/>
    <lineage>
        <taxon>Eukaryota</taxon>
        <taxon>Fungi</taxon>
        <taxon>Fungi incertae sedis</taxon>
        <taxon>Mucoromycota</taxon>
        <taxon>Glomeromycotina</taxon>
        <taxon>Glomeromycetes</taxon>
        <taxon>Archaeosporales</taxon>
        <taxon>Ambisporaceae</taxon>
        <taxon>Ambispora</taxon>
    </lineage>
</organism>
<dbReference type="InterPro" id="IPR013320">
    <property type="entry name" value="ConA-like_dom_sf"/>
</dbReference>
<dbReference type="InterPro" id="IPR001870">
    <property type="entry name" value="B30.2/SPRY"/>
</dbReference>
<name>A0A9N9ARV1_9GLOM</name>
<comment type="caution">
    <text evidence="4">The sequence shown here is derived from an EMBL/GenBank/DDBJ whole genome shotgun (WGS) entry which is preliminary data.</text>
</comment>
<dbReference type="Pfam" id="PF00651">
    <property type="entry name" value="BTB"/>
    <property type="match status" value="1"/>
</dbReference>
<keyword evidence="5" id="KW-1185">Reference proteome</keyword>
<protein>
    <submittedName>
        <fullName evidence="4">9717_t:CDS:1</fullName>
    </submittedName>
</protein>
<dbReference type="OrthoDB" id="6359816at2759"/>
<dbReference type="InterPro" id="IPR011333">
    <property type="entry name" value="SKP1/BTB/POZ_sf"/>
</dbReference>
<dbReference type="Pfam" id="PF00622">
    <property type="entry name" value="SPRY"/>
    <property type="match status" value="1"/>
</dbReference>
<feature type="compositionally biased region" description="Low complexity" evidence="1">
    <location>
        <begin position="51"/>
        <end position="66"/>
    </location>
</feature>
<sequence length="504" mass="56847">MLRGYSLANDLKSLVNNPVFSDLTIRCGTKSYKFNNHNKVSTDKDDDDGDNNSSSETSNLSNNNNANDSEVLYAQRAILGARSEYFYNLLYNGMKESTSNELKFPTISTGAMKITLEYIYTSENVQSTLELLKKDEIVDAFHAANYFLLGDLEARIITVAEELIKDDGFDELMTLLEQAINKLSLADNNLYKLLCGYIGATPLNSANIEYSKFSSISLQILLAQTQKTLRYFATSEYRVFRYVVEWAANQISENALETVKSYFSTAELSFYDADQPQPWGARNSNIDDIQQQLLEILKPFLPYINLNLFDRMVIAKVIHPMRIIPDAVLSDAYQYHLLAVIPFNPTRGLSPLDNLRWDPSEFLVDNQTAEAPKDATVRAITSSNFFSEHGIYEWNVVVEKIGRGRIGIASTQSRNSTQSLGDSNSLPSWCVNSEGHKYPGKERYGKKLTKGMVVTVHLDMNKRTVGFSYDGEYAGCAFYNLPEKIYAAISLSKGTRFSIQRHTF</sequence>
<dbReference type="CDD" id="cd11709">
    <property type="entry name" value="SPRY"/>
    <property type="match status" value="1"/>
</dbReference>
<dbReference type="SUPFAM" id="SSF49899">
    <property type="entry name" value="Concanavalin A-like lectins/glucanases"/>
    <property type="match status" value="1"/>
</dbReference>
<evidence type="ECO:0000259" key="2">
    <source>
        <dbReference type="PROSITE" id="PS50097"/>
    </source>
</evidence>
<accession>A0A9N9ARV1</accession>
<dbReference type="InterPro" id="IPR000210">
    <property type="entry name" value="BTB/POZ_dom"/>
</dbReference>
<dbReference type="EMBL" id="CAJVPS010001555">
    <property type="protein sequence ID" value="CAG8542749.1"/>
    <property type="molecule type" value="Genomic_DNA"/>
</dbReference>
<dbReference type="SMART" id="SM00225">
    <property type="entry name" value="BTB"/>
    <property type="match status" value="1"/>
</dbReference>
<feature type="domain" description="BTB" evidence="2">
    <location>
        <begin position="58"/>
        <end position="128"/>
    </location>
</feature>
<dbReference type="PANTHER" id="PTHR24410:SF23">
    <property type="entry name" value="BTB DOMAIN-CONTAINING PROTEIN-RELATED"/>
    <property type="match status" value="1"/>
</dbReference>
<dbReference type="PROSITE" id="PS50188">
    <property type="entry name" value="B302_SPRY"/>
    <property type="match status" value="1"/>
</dbReference>
<dbReference type="Gene3D" id="3.30.710.10">
    <property type="entry name" value="Potassium Channel Kv1.1, Chain A"/>
    <property type="match status" value="1"/>
</dbReference>
<feature type="region of interest" description="Disordered" evidence="1">
    <location>
        <begin position="36"/>
        <end position="66"/>
    </location>
</feature>
<evidence type="ECO:0000313" key="5">
    <source>
        <dbReference type="Proteomes" id="UP000789508"/>
    </source>
</evidence>
<dbReference type="InterPro" id="IPR003877">
    <property type="entry name" value="SPRY_dom"/>
</dbReference>
<dbReference type="InterPro" id="IPR043136">
    <property type="entry name" value="B30.2/SPRY_sf"/>
</dbReference>
<evidence type="ECO:0000313" key="4">
    <source>
        <dbReference type="EMBL" id="CAG8542749.1"/>
    </source>
</evidence>
<evidence type="ECO:0000259" key="3">
    <source>
        <dbReference type="PROSITE" id="PS50188"/>
    </source>
</evidence>
<dbReference type="AlphaFoldDB" id="A0A9N9ARV1"/>
<dbReference type="Gene3D" id="2.60.120.920">
    <property type="match status" value="1"/>
</dbReference>
<dbReference type="SMART" id="SM00449">
    <property type="entry name" value="SPRY"/>
    <property type="match status" value="1"/>
</dbReference>
<evidence type="ECO:0000256" key="1">
    <source>
        <dbReference type="SAM" id="MobiDB-lite"/>
    </source>
</evidence>
<dbReference type="PANTHER" id="PTHR24410">
    <property type="entry name" value="HL07962P-RELATED"/>
    <property type="match status" value="1"/>
</dbReference>
<proteinExistence type="predicted"/>